<keyword evidence="4 7" id="KW-1133">Transmembrane helix</keyword>
<dbReference type="InterPro" id="IPR001594">
    <property type="entry name" value="Palmitoyltrfase_DHHC"/>
</dbReference>
<evidence type="ECO:0000256" key="5">
    <source>
        <dbReference type="ARBA" id="ARBA00023136"/>
    </source>
</evidence>
<dbReference type="EC" id="2.3.1.225" evidence="7"/>
<keyword evidence="3 7" id="KW-0812">Transmembrane</keyword>
<feature type="transmembrane region" description="Helical" evidence="7">
    <location>
        <begin position="43"/>
        <end position="63"/>
    </location>
</feature>
<dbReference type="GeneID" id="7836712"/>
<feature type="transmembrane region" description="Helical" evidence="7">
    <location>
        <begin position="177"/>
        <end position="198"/>
    </location>
</feature>
<keyword evidence="11" id="KW-1185">Reference proteome</keyword>
<evidence type="ECO:0000256" key="7">
    <source>
        <dbReference type="RuleBase" id="RU079119"/>
    </source>
</evidence>
<keyword evidence="2 7" id="KW-0808">Transferase</keyword>
<feature type="region of interest" description="Disordered" evidence="8">
    <location>
        <begin position="1"/>
        <end position="29"/>
    </location>
</feature>
<dbReference type="InterPro" id="IPR039859">
    <property type="entry name" value="PFA4/ZDH16/20/ERF2-like"/>
</dbReference>
<feature type="domain" description="Palmitoyltransferase DHHC" evidence="9">
    <location>
        <begin position="129"/>
        <end position="261"/>
    </location>
</feature>
<reference evidence="11" key="1">
    <citation type="journal article" date="2006" name="PLoS Biol.">
        <title>Macronuclear genome sequence of the ciliate Tetrahymena thermophila, a model eukaryote.</title>
        <authorList>
            <person name="Eisen J.A."/>
            <person name="Coyne R.S."/>
            <person name="Wu M."/>
            <person name="Wu D."/>
            <person name="Thiagarajan M."/>
            <person name="Wortman J.R."/>
            <person name="Badger J.H."/>
            <person name="Ren Q."/>
            <person name="Amedeo P."/>
            <person name="Jones K.M."/>
            <person name="Tallon L.J."/>
            <person name="Delcher A.L."/>
            <person name="Salzberg S.L."/>
            <person name="Silva J.C."/>
            <person name="Haas B.J."/>
            <person name="Majoros W.H."/>
            <person name="Farzad M."/>
            <person name="Carlton J.M."/>
            <person name="Smith R.K. Jr."/>
            <person name="Garg J."/>
            <person name="Pearlman R.E."/>
            <person name="Karrer K.M."/>
            <person name="Sun L."/>
            <person name="Manning G."/>
            <person name="Elde N.C."/>
            <person name="Turkewitz A.P."/>
            <person name="Asai D.J."/>
            <person name="Wilkes D.E."/>
            <person name="Wang Y."/>
            <person name="Cai H."/>
            <person name="Collins K."/>
            <person name="Stewart B.A."/>
            <person name="Lee S.R."/>
            <person name="Wilamowska K."/>
            <person name="Weinberg Z."/>
            <person name="Ruzzo W.L."/>
            <person name="Wloga D."/>
            <person name="Gaertig J."/>
            <person name="Frankel J."/>
            <person name="Tsao C.-C."/>
            <person name="Gorovsky M.A."/>
            <person name="Keeling P.J."/>
            <person name="Waller R.F."/>
            <person name="Patron N.J."/>
            <person name="Cherry J.M."/>
            <person name="Stover N.A."/>
            <person name="Krieger C.J."/>
            <person name="del Toro C."/>
            <person name="Ryder H.F."/>
            <person name="Williamson S.C."/>
            <person name="Barbeau R.A."/>
            <person name="Hamilton E.P."/>
            <person name="Orias E."/>
        </authorList>
    </citation>
    <scope>NUCLEOTIDE SEQUENCE [LARGE SCALE GENOMIC DNA]</scope>
    <source>
        <strain evidence="11">SB210</strain>
    </source>
</reference>
<dbReference type="PANTHER" id="PTHR12246">
    <property type="entry name" value="PALMITOYLTRANSFERASE ZDHHC16"/>
    <property type="match status" value="1"/>
</dbReference>
<evidence type="ECO:0000313" key="11">
    <source>
        <dbReference type="Proteomes" id="UP000009168"/>
    </source>
</evidence>
<dbReference type="GO" id="GO:0016020">
    <property type="term" value="C:membrane"/>
    <property type="evidence" value="ECO:0007669"/>
    <property type="project" value="UniProtKB-SubCell"/>
</dbReference>
<comment type="catalytic activity">
    <reaction evidence="7">
        <text>L-cysteinyl-[protein] + hexadecanoyl-CoA = S-hexadecanoyl-L-cysteinyl-[protein] + CoA</text>
        <dbReference type="Rhea" id="RHEA:36683"/>
        <dbReference type="Rhea" id="RHEA-COMP:10131"/>
        <dbReference type="Rhea" id="RHEA-COMP:11032"/>
        <dbReference type="ChEBI" id="CHEBI:29950"/>
        <dbReference type="ChEBI" id="CHEBI:57287"/>
        <dbReference type="ChEBI" id="CHEBI:57379"/>
        <dbReference type="ChEBI" id="CHEBI:74151"/>
        <dbReference type="EC" id="2.3.1.225"/>
    </reaction>
</comment>
<dbReference type="PROSITE" id="PS50216">
    <property type="entry name" value="DHHC"/>
    <property type="match status" value="1"/>
</dbReference>
<keyword evidence="5 7" id="KW-0472">Membrane</keyword>
<name>I7MJI6_TETTS</name>
<evidence type="ECO:0000256" key="1">
    <source>
        <dbReference type="ARBA" id="ARBA00004141"/>
    </source>
</evidence>
<dbReference type="Proteomes" id="UP000009168">
    <property type="component" value="Unassembled WGS sequence"/>
</dbReference>
<evidence type="ECO:0000259" key="9">
    <source>
        <dbReference type="Pfam" id="PF01529"/>
    </source>
</evidence>
<feature type="transmembrane region" description="Helical" evidence="7">
    <location>
        <begin position="210"/>
        <end position="238"/>
    </location>
</feature>
<feature type="transmembrane region" description="Helical" evidence="7">
    <location>
        <begin position="84"/>
        <end position="105"/>
    </location>
</feature>
<protein>
    <recommendedName>
        <fullName evidence="7">Palmitoyltransferase</fullName>
        <ecNumber evidence="7">2.3.1.225</ecNumber>
    </recommendedName>
</protein>
<evidence type="ECO:0000313" key="10">
    <source>
        <dbReference type="EMBL" id="EAS06291.1"/>
    </source>
</evidence>
<gene>
    <name evidence="10" type="ORF">TTHERM_00329710</name>
</gene>
<feature type="compositionally biased region" description="Acidic residues" evidence="8">
    <location>
        <begin position="1"/>
        <end position="19"/>
    </location>
</feature>
<dbReference type="EMBL" id="GG662299">
    <property type="protein sequence ID" value="EAS06291.1"/>
    <property type="molecule type" value="Genomic_DNA"/>
</dbReference>
<dbReference type="GO" id="GO:0019706">
    <property type="term" value="F:protein-cysteine S-palmitoyltransferase activity"/>
    <property type="evidence" value="ECO:0007669"/>
    <property type="project" value="UniProtKB-EC"/>
</dbReference>
<evidence type="ECO:0000256" key="3">
    <source>
        <dbReference type="ARBA" id="ARBA00022692"/>
    </source>
</evidence>
<organism evidence="10 11">
    <name type="scientific">Tetrahymena thermophila (strain SB210)</name>
    <dbReference type="NCBI Taxonomy" id="312017"/>
    <lineage>
        <taxon>Eukaryota</taxon>
        <taxon>Sar</taxon>
        <taxon>Alveolata</taxon>
        <taxon>Ciliophora</taxon>
        <taxon>Intramacronucleata</taxon>
        <taxon>Oligohymenophorea</taxon>
        <taxon>Hymenostomatida</taxon>
        <taxon>Tetrahymenina</taxon>
        <taxon>Tetrahymenidae</taxon>
        <taxon>Tetrahymena</taxon>
    </lineage>
</organism>
<evidence type="ECO:0000256" key="8">
    <source>
        <dbReference type="SAM" id="MobiDB-lite"/>
    </source>
</evidence>
<evidence type="ECO:0000256" key="2">
    <source>
        <dbReference type="ARBA" id="ARBA00022679"/>
    </source>
</evidence>
<dbReference type="OrthoDB" id="331948at2759"/>
<evidence type="ECO:0000256" key="6">
    <source>
        <dbReference type="ARBA" id="ARBA00023315"/>
    </source>
</evidence>
<dbReference type="InParanoid" id="I7MJI6"/>
<sequence>MKESESYEDISSSDDDDNEETKNSNQGNNKQVSKCDILLGRTLQVVTIVLLLLSNYIVYSLFLRRWFKEDRKFYLMIRGIELDNTGTCLFILYQTFFFLAIISYFKASLSDPGFLKNLKPPSELLEENQIIYCQKCPDKKWKPQRAHHCKTCQKCVFRMDHHCTWINNCVGLKNQKYFILFLVHCEIYCILLIIYLVFSAVLLYQNTPKLFMLFIGMTWKHLVAILFIVLSALFIFLINEFLSDQYDCLKTNQTTVESYKEKFGRPYSFFNQLQLVFGQDQFYWLIPTKPKYNCNYLELLYNGEELAEMLQSNADFIEDHFYNQQSEIYEACRKYKVS</sequence>
<dbReference type="KEGG" id="tet:TTHERM_00329710"/>
<dbReference type="eggNOG" id="KOG1311">
    <property type="taxonomic scope" value="Eukaryota"/>
</dbReference>
<comment type="similarity">
    <text evidence="7">Belongs to the DHHC palmitoyltransferase family.</text>
</comment>
<accession>I7MJI6</accession>
<comment type="domain">
    <text evidence="7">The DHHC domain is required for palmitoyltransferase activity.</text>
</comment>
<dbReference type="STRING" id="312017.I7MJI6"/>
<comment type="subcellular location">
    <subcellularLocation>
        <location evidence="1">Membrane</location>
        <topology evidence="1">Multi-pass membrane protein</topology>
    </subcellularLocation>
</comment>
<dbReference type="AlphaFoldDB" id="I7MJI6"/>
<evidence type="ECO:0000256" key="4">
    <source>
        <dbReference type="ARBA" id="ARBA00022989"/>
    </source>
</evidence>
<keyword evidence="6 7" id="KW-0012">Acyltransferase</keyword>
<dbReference type="HOGENOM" id="CLU_822536_0_0_1"/>
<dbReference type="OMA" id="CKECIFR"/>
<dbReference type="Pfam" id="PF01529">
    <property type="entry name" value="DHHC"/>
    <property type="match status" value="1"/>
</dbReference>
<proteinExistence type="inferred from homology"/>
<dbReference type="RefSeq" id="XP_001026536.1">
    <property type="nucleotide sequence ID" value="XM_001026536.1"/>
</dbReference>